<comment type="similarity">
    <text evidence="1">Belongs to the peptidase C1 family.</text>
</comment>
<dbReference type="CDD" id="cd02620">
    <property type="entry name" value="Peptidase_C1A_CathepsinB"/>
    <property type="match status" value="1"/>
</dbReference>
<proteinExistence type="inferred from homology"/>
<dbReference type="Proteomes" id="UP000694941">
    <property type="component" value="Unplaced"/>
</dbReference>
<gene>
    <name evidence="5" type="primary">LOC106468048</name>
</gene>
<evidence type="ECO:0000256" key="1">
    <source>
        <dbReference type="ARBA" id="ARBA00008455"/>
    </source>
</evidence>
<keyword evidence="4" id="KW-1185">Reference proteome</keyword>
<dbReference type="InterPro" id="IPR000668">
    <property type="entry name" value="Peptidase_C1A_C"/>
</dbReference>
<dbReference type="PANTHER" id="PTHR12411">
    <property type="entry name" value="CYSTEINE PROTEASE FAMILY C1-RELATED"/>
    <property type="match status" value="1"/>
</dbReference>
<protein>
    <submittedName>
        <fullName evidence="5">Uncharacterized peptidase C1-like protein F26E4.3 isoform X2</fullName>
    </submittedName>
</protein>
<dbReference type="PROSITE" id="PS00640">
    <property type="entry name" value="THIOL_PROTEASE_ASN"/>
    <property type="match status" value="1"/>
</dbReference>
<dbReference type="PRINTS" id="PR00705">
    <property type="entry name" value="PAPAIN"/>
</dbReference>
<accession>A0ABM1T857</accession>
<dbReference type="InterPro" id="IPR025660">
    <property type="entry name" value="Pept_his_AS"/>
</dbReference>
<dbReference type="Pfam" id="PF00112">
    <property type="entry name" value="Peptidase_C1"/>
    <property type="match status" value="1"/>
</dbReference>
<evidence type="ECO:0000313" key="5">
    <source>
        <dbReference type="RefSeq" id="XP_022252063.1"/>
    </source>
</evidence>
<dbReference type="PROSITE" id="PS00639">
    <property type="entry name" value="THIOL_PROTEASE_HIS"/>
    <property type="match status" value="1"/>
</dbReference>
<dbReference type="Gene3D" id="3.90.70.10">
    <property type="entry name" value="Cysteine proteinases"/>
    <property type="match status" value="1"/>
</dbReference>
<dbReference type="InterPro" id="IPR013128">
    <property type="entry name" value="Peptidase_C1A"/>
</dbReference>
<evidence type="ECO:0000256" key="2">
    <source>
        <dbReference type="ARBA" id="ARBA00023157"/>
    </source>
</evidence>
<dbReference type="RefSeq" id="XP_022252063.1">
    <property type="nucleotide sequence ID" value="XM_022396355.1"/>
</dbReference>
<evidence type="ECO:0000313" key="4">
    <source>
        <dbReference type="Proteomes" id="UP000694941"/>
    </source>
</evidence>
<dbReference type="SUPFAM" id="SSF54001">
    <property type="entry name" value="Cysteine proteinases"/>
    <property type="match status" value="1"/>
</dbReference>
<organism evidence="4 5">
    <name type="scientific">Limulus polyphemus</name>
    <name type="common">Atlantic horseshoe crab</name>
    <dbReference type="NCBI Taxonomy" id="6850"/>
    <lineage>
        <taxon>Eukaryota</taxon>
        <taxon>Metazoa</taxon>
        <taxon>Ecdysozoa</taxon>
        <taxon>Arthropoda</taxon>
        <taxon>Chelicerata</taxon>
        <taxon>Merostomata</taxon>
        <taxon>Xiphosura</taxon>
        <taxon>Limulidae</taxon>
        <taxon>Limulus</taxon>
    </lineage>
</organism>
<evidence type="ECO:0000259" key="3">
    <source>
        <dbReference type="SMART" id="SM00645"/>
    </source>
</evidence>
<dbReference type="InterPro" id="IPR038765">
    <property type="entry name" value="Papain-like_cys_pep_sf"/>
</dbReference>
<dbReference type="SMART" id="SM00645">
    <property type="entry name" value="Pept_C1"/>
    <property type="match status" value="1"/>
</dbReference>
<name>A0ABM1T857_LIMPO</name>
<dbReference type="GeneID" id="106468048"/>
<feature type="domain" description="Peptidase C1A papain C-terminal" evidence="3">
    <location>
        <begin position="122"/>
        <end position="360"/>
    </location>
</feature>
<sequence length="373" mass="43799">MKDKIPRCRFITKKLFNDLYDCYEGSESYTVGQKIKKNCNTCECRKTAPKKFEFVCENKPCLIQPKLNDVINRGNYGWRAANYSFFWGRTLEYGIRYRLGTFKPYRETMHMNEIRTVDRRPLPESFDSRRRWPRMIQEIRDQGECGSSWAFSSSALASDRRAIQSRGRERITLSPQHLISCNTRGQQGCEGGHIDRAWWFLRNQGLTSDQCYPYTSGHSGHKGHCRIPRGRHKRFRCPSGIQDEQYRSTPPYRVGPSEEDIMHEIYNNGPVQATFRVMQDFFSYSSGIYRKLPVTNTNPTNQGWHSVRIIGWGVEKSGGRQKKYWVCANSWGTGWGEDGYFRINRGQNECDIETFIVGVWAKRNHLRRTRRRF</sequence>
<dbReference type="InterPro" id="IPR025661">
    <property type="entry name" value="Pept_asp_AS"/>
</dbReference>
<keyword evidence="2" id="KW-1015">Disulfide bond</keyword>
<reference evidence="5" key="1">
    <citation type="submission" date="2025-08" db="UniProtKB">
        <authorList>
            <consortium name="RefSeq"/>
        </authorList>
    </citation>
    <scope>IDENTIFICATION</scope>
    <source>
        <tissue evidence="5">Muscle</tissue>
    </source>
</reference>